<feature type="domain" description="Ketosynthase family 3 (KS3)" evidence="5">
    <location>
        <begin position="1"/>
        <end position="409"/>
    </location>
</feature>
<dbReference type="InterPro" id="IPR018201">
    <property type="entry name" value="Ketoacyl_synth_AS"/>
</dbReference>
<evidence type="ECO:0000313" key="7">
    <source>
        <dbReference type="Proteomes" id="UP000307541"/>
    </source>
</evidence>
<dbReference type="GO" id="GO:0006633">
    <property type="term" value="P:fatty acid biosynthetic process"/>
    <property type="evidence" value="ECO:0007669"/>
    <property type="project" value="UniProtKB-UniPathway"/>
</dbReference>
<comment type="pathway">
    <text evidence="1">Lipid metabolism; fatty acid biosynthesis.</text>
</comment>
<dbReference type="InterPro" id="IPR014031">
    <property type="entry name" value="Ketoacyl_synth_C"/>
</dbReference>
<dbReference type="SUPFAM" id="SSF53901">
    <property type="entry name" value="Thiolase-like"/>
    <property type="match status" value="2"/>
</dbReference>
<dbReference type="AlphaFoldDB" id="A0A4T2A1G9"/>
<dbReference type="CDD" id="cd00834">
    <property type="entry name" value="KAS_I_II"/>
    <property type="match status" value="1"/>
</dbReference>
<evidence type="ECO:0000256" key="4">
    <source>
        <dbReference type="RuleBase" id="RU003694"/>
    </source>
</evidence>
<sequence length="427" mass="44406">MPVYLNALGLNCALGQGKQAVATALFAGDSSGMQAQSGWVTERALTVGSVPGDLPELPKLPGHPPSRNNQLLLAAALEIEPALRAAIAQFGTERVAIILGTSTSGIEEASQSIAEYFKQGELPAHYDYAQQELAEPANFLSDWLGLSGPCFSISTACTSGARALLSAQRLLNLGVCDAVICGGVDSLCRLTLNGFSALEAVSAERCNPFSVNRHGINIGEGAALFLMTKEPMSRAPLDGAATVPRSATAIALLGGGASCDAHHISAPQPDGHGAQSAMRKALQAAGISATQVNYLNLHGTATTHNDAMESLAVQAIFPHGVPCSSSKPMVGHTLGAAGALEAAFCWLTLSEYNPEHLLPPHLWDGEADPSLPALNLVQAGTHIAVNRPRRLMSNSFAFGGNNISLLLGEEMGEEPNEEHSEAPGERA</sequence>
<name>A0A4T2A1G9_9PSED</name>
<evidence type="ECO:0000256" key="3">
    <source>
        <dbReference type="ARBA" id="ARBA00022679"/>
    </source>
</evidence>
<dbReference type="InterPro" id="IPR000794">
    <property type="entry name" value="Beta-ketoacyl_synthase"/>
</dbReference>
<dbReference type="NCBIfam" id="NF006618">
    <property type="entry name" value="PRK09185.1"/>
    <property type="match status" value="1"/>
</dbReference>
<dbReference type="RefSeq" id="WP_136663358.1">
    <property type="nucleotide sequence ID" value="NZ_RFLV01000001.1"/>
</dbReference>
<dbReference type="PANTHER" id="PTHR11712">
    <property type="entry name" value="POLYKETIDE SYNTHASE-RELATED"/>
    <property type="match status" value="1"/>
</dbReference>
<proteinExistence type="inferred from homology"/>
<keyword evidence="3 4" id="KW-0808">Transferase</keyword>
<dbReference type="InterPro" id="IPR020841">
    <property type="entry name" value="PKS_Beta-ketoAc_synthase_dom"/>
</dbReference>
<dbReference type="OrthoDB" id="9808669at2"/>
<evidence type="ECO:0000313" key="6">
    <source>
        <dbReference type="EMBL" id="TIH10062.1"/>
    </source>
</evidence>
<evidence type="ECO:0000256" key="2">
    <source>
        <dbReference type="ARBA" id="ARBA00008467"/>
    </source>
</evidence>
<dbReference type="Proteomes" id="UP000307541">
    <property type="component" value="Unassembled WGS sequence"/>
</dbReference>
<organism evidence="6 7">
    <name type="scientific">Pseudomonas leptonychotis</name>
    <dbReference type="NCBI Taxonomy" id="2448482"/>
    <lineage>
        <taxon>Bacteria</taxon>
        <taxon>Pseudomonadati</taxon>
        <taxon>Pseudomonadota</taxon>
        <taxon>Gammaproteobacteria</taxon>
        <taxon>Pseudomonadales</taxon>
        <taxon>Pseudomonadaceae</taxon>
        <taxon>Pseudomonas</taxon>
    </lineage>
</organism>
<dbReference type="GO" id="GO:0004315">
    <property type="term" value="F:3-oxoacyl-[acyl-carrier-protein] synthase activity"/>
    <property type="evidence" value="ECO:0007669"/>
    <property type="project" value="InterPro"/>
</dbReference>
<dbReference type="InterPro" id="IPR016039">
    <property type="entry name" value="Thiolase-like"/>
</dbReference>
<dbReference type="Pfam" id="PF00109">
    <property type="entry name" value="ketoacyl-synt"/>
    <property type="match status" value="1"/>
</dbReference>
<dbReference type="SMART" id="SM00825">
    <property type="entry name" value="PKS_KS"/>
    <property type="match status" value="1"/>
</dbReference>
<protein>
    <submittedName>
        <fullName evidence="6">Beta-ketoacyl-[acyl-carrier-protein] synthase family protein</fullName>
    </submittedName>
</protein>
<accession>A0A4T2A1G9</accession>
<dbReference type="PROSITE" id="PS00606">
    <property type="entry name" value="KS3_1"/>
    <property type="match status" value="1"/>
</dbReference>
<dbReference type="InterPro" id="IPR014030">
    <property type="entry name" value="Ketoacyl_synth_N"/>
</dbReference>
<evidence type="ECO:0000256" key="1">
    <source>
        <dbReference type="ARBA" id="ARBA00005194"/>
    </source>
</evidence>
<gene>
    <name evidence="6" type="ORF">D8779_05055</name>
</gene>
<dbReference type="UniPathway" id="UPA00094"/>
<dbReference type="GO" id="GO:0005829">
    <property type="term" value="C:cytosol"/>
    <property type="evidence" value="ECO:0007669"/>
    <property type="project" value="TreeGrafter"/>
</dbReference>
<dbReference type="PANTHER" id="PTHR11712:SF320">
    <property type="entry name" value="BETA-KETOACYL SYNTHASE"/>
    <property type="match status" value="1"/>
</dbReference>
<comment type="similarity">
    <text evidence="2 4">Belongs to the thiolase-like superfamily. Beta-ketoacyl-ACP synthases family.</text>
</comment>
<keyword evidence="7" id="KW-1185">Reference proteome</keyword>
<comment type="caution">
    <text evidence="6">The sequence shown here is derived from an EMBL/GenBank/DDBJ whole genome shotgun (WGS) entry which is preliminary data.</text>
</comment>
<dbReference type="Gene3D" id="3.40.47.10">
    <property type="match status" value="1"/>
</dbReference>
<dbReference type="PROSITE" id="PS52004">
    <property type="entry name" value="KS3_2"/>
    <property type="match status" value="1"/>
</dbReference>
<evidence type="ECO:0000259" key="5">
    <source>
        <dbReference type="PROSITE" id="PS52004"/>
    </source>
</evidence>
<reference evidence="6 7" key="1">
    <citation type="submission" date="2018-10" db="EMBL/GenBank/DDBJ databases">
        <title>Pseudomonas leptonychotis sp. nov., isolated from Weddell seals in Antarctica.</title>
        <authorList>
            <person name="Novakova D."/>
            <person name="Svec P."/>
            <person name="Kralova S."/>
            <person name="Kristofova L."/>
            <person name="Zeman M."/>
            <person name="Pantucek R."/>
            <person name="Maslanova I."/>
            <person name="Sedlacek I."/>
        </authorList>
    </citation>
    <scope>NUCLEOTIDE SEQUENCE [LARGE SCALE GENOMIC DNA]</scope>
    <source>
        <strain evidence="6 7">CCM 8849</strain>
    </source>
</reference>
<dbReference type="EMBL" id="RFLV01000001">
    <property type="protein sequence ID" value="TIH10062.1"/>
    <property type="molecule type" value="Genomic_DNA"/>
</dbReference>
<dbReference type="Pfam" id="PF02801">
    <property type="entry name" value="Ketoacyl-synt_C"/>
    <property type="match status" value="1"/>
</dbReference>